<evidence type="ECO:0000313" key="1">
    <source>
        <dbReference type="EMBL" id="CAK7906863.1"/>
    </source>
</evidence>
<protein>
    <submittedName>
        <fullName evidence="1">Uncharacterized protein</fullName>
    </submittedName>
</protein>
<dbReference type="EMBL" id="CAKLBY020000031">
    <property type="protein sequence ID" value="CAK7906863.1"/>
    <property type="molecule type" value="Genomic_DNA"/>
</dbReference>
<proteinExistence type="predicted"/>
<sequence length="170" mass="18160">MLANKLGTCMSPRAVPIDLATQYLGCWEDRSLNGAEDVLTNPDWDMGPFASVHVDPARYQDGVSHYMGIVGDDVLAFLVDFSRLPVDKDESLTAEGAAVSALVLRDGGHVTARSGLLWVAHLSLIFGFTAPSSRLAVPAPKELCCAPTDHDSLGFPIGSDATHHWAKASQ</sequence>
<evidence type="ECO:0000313" key="2">
    <source>
        <dbReference type="Proteomes" id="UP001162060"/>
    </source>
</evidence>
<gene>
    <name evidence="1" type="ORF">PM001_LOCUS3419</name>
</gene>
<comment type="caution">
    <text evidence="1">The sequence shown here is derived from an EMBL/GenBank/DDBJ whole genome shotgun (WGS) entry which is preliminary data.</text>
</comment>
<reference evidence="1" key="1">
    <citation type="submission" date="2024-01" db="EMBL/GenBank/DDBJ databases">
        <authorList>
            <person name="Webb A."/>
        </authorList>
    </citation>
    <scope>NUCLEOTIDE SEQUENCE</scope>
    <source>
        <strain evidence="1">Pm1</strain>
    </source>
</reference>
<organism evidence="1 2">
    <name type="scientific">Peronospora matthiolae</name>
    <dbReference type="NCBI Taxonomy" id="2874970"/>
    <lineage>
        <taxon>Eukaryota</taxon>
        <taxon>Sar</taxon>
        <taxon>Stramenopiles</taxon>
        <taxon>Oomycota</taxon>
        <taxon>Peronosporomycetes</taxon>
        <taxon>Peronosporales</taxon>
        <taxon>Peronosporaceae</taxon>
        <taxon>Peronospora</taxon>
    </lineage>
</organism>
<accession>A0AAV1TB32</accession>
<dbReference type="Proteomes" id="UP001162060">
    <property type="component" value="Unassembled WGS sequence"/>
</dbReference>
<name>A0AAV1TB32_9STRA</name>
<dbReference type="AlphaFoldDB" id="A0AAV1TB32"/>